<accession>A0ABP7K4I6</accession>
<feature type="compositionally biased region" description="Basic and acidic residues" evidence="1">
    <location>
        <begin position="66"/>
        <end position="75"/>
    </location>
</feature>
<comment type="caution">
    <text evidence="2">The sequence shown here is derived from an EMBL/GenBank/DDBJ whole genome shotgun (WGS) entry which is preliminary data.</text>
</comment>
<proteinExistence type="predicted"/>
<evidence type="ECO:0000313" key="2">
    <source>
        <dbReference type="EMBL" id="GAA3863026.1"/>
    </source>
</evidence>
<name>A0ABP7K4I6_9ACTN</name>
<organism evidence="2 3">
    <name type="scientific">Streptomyces lannensis</name>
    <dbReference type="NCBI Taxonomy" id="766498"/>
    <lineage>
        <taxon>Bacteria</taxon>
        <taxon>Bacillati</taxon>
        <taxon>Actinomycetota</taxon>
        <taxon>Actinomycetes</taxon>
        <taxon>Kitasatosporales</taxon>
        <taxon>Streptomycetaceae</taxon>
        <taxon>Streptomyces</taxon>
    </lineage>
</organism>
<dbReference type="EMBL" id="BAAAZA010000007">
    <property type="protein sequence ID" value="GAA3863026.1"/>
    <property type="molecule type" value="Genomic_DNA"/>
</dbReference>
<evidence type="ECO:0000256" key="1">
    <source>
        <dbReference type="SAM" id="MobiDB-lite"/>
    </source>
</evidence>
<reference evidence="3" key="1">
    <citation type="journal article" date="2019" name="Int. J. Syst. Evol. Microbiol.">
        <title>The Global Catalogue of Microorganisms (GCM) 10K type strain sequencing project: providing services to taxonomists for standard genome sequencing and annotation.</title>
        <authorList>
            <consortium name="The Broad Institute Genomics Platform"/>
            <consortium name="The Broad Institute Genome Sequencing Center for Infectious Disease"/>
            <person name="Wu L."/>
            <person name="Ma J."/>
        </authorList>
    </citation>
    <scope>NUCLEOTIDE SEQUENCE [LARGE SCALE GENOMIC DNA]</scope>
    <source>
        <strain evidence="3">JCM 16578</strain>
    </source>
</reference>
<feature type="region of interest" description="Disordered" evidence="1">
    <location>
        <begin position="66"/>
        <end position="90"/>
    </location>
</feature>
<gene>
    <name evidence="2" type="ORF">GCM10022207_28570</name>
</gene>
<protein>
    <submittedName>
        <fullName evidence="2">Uncharacterized protein</fullName>
    </submittedName>
</protein>
<evidence type="ECO:0000313" key="3">
    <source>
        <dbReference type="Proteomes" id="UP001501563"/>
    </source>
</evidence>
<sequence>MGITYLKCDTRPRVRTGEAVVDTWMCDHGRVMRQRSMCGRRTHTEASGAYQRLLREDGYATRVTVSRRELSDTASERPTAQQPREQVAYPVILPQFPGRARAPR</sequence>
<keyword evidence="3" id="KW-1185">Reference proteome</keyword>
<dbReference type="Proteomes" id="UP001501563">
    <property type="component" value="Unassembled WGS sequence"/>
</dbReference>